<evidence type="ECO:0000313" key="1">
    <source>
        <dbReference type="EMBL" id="KAG8047783.1"/>
    </source>
</evidence>
<proteinExistence type="predicted"/>
<dbReference type="AlphaFoldDB" id="A0A8J5RKS5"/>
<gene>
    <name evidence="1" type="ORF">GUJ93_ZPchr0008g13792</name>
</gene>
<dbReference type="EMBL" id="JAAALK010000290">
    <property type="protein sequence ID" value="KAG8047783.1"/>
    <property type="molecule type" value="Genomic_DNA"/>
</dbReference>
<protein>
    <submittedName>
        <fullName evidence="1">Uncharacterized protein</fullName>
    </submittedName>
</protein>
<reference evidence="1" key="2">
    <citation type="submission" date="2021-02" db="EMBL/GenBank/DDBJ databases">
        <authorList>
            <person name="Kimball J.A."/>
            <person name="Haas M.W."/>
            <person name="Macchietto M."/>
            <person name="Kono T."/>
            <person name="Duquette J."/>
            <person name="Shao M."/>
        </authorList>
    </citation>
    <scope>NUCLEOTIDE SEQUENCE</scope>
    <source>
        <tissue evidence="1">Fresh leaf tissue</tissue>
    </source>
</reference>
<name>A0A8J5RKS5_ZIZPA</name>
<reference evidence="1" key="1">
    <citation type="journal article" date="2021" name="bioRxiv">
        <title>Whole Genome Assembly and Annotation of Northern Wild Rice, Zizania palustris L., Supports a Whole Genome Duplication in the Zizania Genus.</title>
        <authorList>
            <person name="Haas M."/>
            <person name="Kono T."/>
            <person name="Macchietto M."/>
            <person name="Millas R."/>
            <person name="McGilp L."/>
            <person name="Shao M."/>
            <person name="Duquette J."/>
            <person name="Hirsch C.N."/>
            <person name="Kimball J."/>
        </authorList>
    </citation>
    <scope>NUCLEOTIDE SEQUENCE</scope>
    <source>
        <tissue evidence="1">Fresh leaf tissue</tissue>
    </source>
</reference>
<dbReference type="Proteomes" id="UP000729402">
    <property type="component" value="Unassembled WGS sequence"/>
</dbReference>
<keyword evidence="2" id="KW-1185">Reference proteome</keyword>
<sequence>MSNNFEHITVTPPNFMTYKILSVGHDKDISTLQVEHDKITARAAGIKKEFSVDRVFDQESTQGVELFIRWCLSDLSYK</sequence>
<evidence type="ECO:0000313" key="2">
    <source>
        <dbReference type="Proteomes" id="UP000729402"/>
    </source>
</evidence>
<organism evidence="1 2">
    <name type="scientific">Zizania palustris</name>
    <name type="common">Northern wild rice</name>
    <dbReference type="NCBI Taxonomy" id="103762"/>
    <lineage>
        <taxon>Eukaryota</taxon>
        <taxon>Viridiplantae</taxon>
        <taxon>Streptophyta</taxon>
        <taxon>Embryophyta</taxon>
        <taxon>Tracheophyta</taxon>
        <taxon>Spermatophyta</taxon>
        <taxon>Magnoliopsida</taxon>
        <taxon>Liliopsida</taxon>
        <taxon>Poales</taxon>
        <taxon>Poaceae</taxon>
        <taxon>BOP clade</taxon>
        <taxon>Oryzoideae</taxon>
        <taxon>Oryzeae</taxon>
        <taxon>Zizaniinae</taxon>
        <taxon>Zizania</taxon>
    </lineage>
</organism>
<accession>A0A8J5RKS5</accession>
<comment type="caution">
    <text evidence="1">The sequence shown here is derived from an EMBL/GenBank/DDBJ whole genome shotgun (WGS) entry which is preliminary data.</text>
</comment>